<evidence type="ECO:0000313" key="3">
    <source>
        <dbReference type="Proteomes" id="UP000447434"/>
    </source>
</evidence>
<accession>A0A6A4P3J5</accession>
<protein>
    <submittedName>
        <fullName evidence="2">Uncharacterized protein</fullName>
    </submittedName>
</protein>
<feature type="transmembrane region" description="Helical" evidence="1">
    <location>
        <begin position="30"/>
        <end position="52"/>
    </location>
</feature>
<keyword evidence="1" id="KW-0472">Membrane</keyword>
<reference evidence="3" key="1">
    <citation type="journal article" date="2020" name="Nat. Commun.">
        <title>Genome sequence of the cluster root forming white lupin.</title>
        <authorList>
            <person name="Hufnagel B."/>
            <person name="Marques A."/>
            <person name="Soriano A."/>
            <person name="Marques L."/>
            <person name="Divol F."/>
            <person name="Doumas P."/>
            <person name="Sallet E."/>
            <person name="Mancinotti D."/>
            <person name="Carrere S."/>
            <person name="Marande W."/>
            <person name="Arribat S."/>
            <person name="Keller J."/>
            <person name="Huneau C."/>
            <person name="Blein T."/>
            <person name="Aime D."/>
            <person name="Laguerre M."/>
            <person name="Taylor J."/>
            <person name="Schubert V."/>
            <person name="Nelson M."/>
            <person name="Geu-Flores F."/>
            <person name="Crespi M."/>
            <person name="Gallardo-Guerrero K."/>
            <person name="Delaux P.-M."/>
            <person name="Salse J."/>
            <person name="Berges H."/>
            <person name="Guyot R."/>
            <person name="Gouzy J."/>
            <person name="Peret B."/>
        </authorList>
    </citation>
    <scope>NUCLEOTIDE SEQUENCE [LARGE SCALE GENOMIC DNA]</scope>
    <source>
        <strain evidence="3">cv. Amiga</strain>
    </source>
</reference>
<gene>
    <name evidence="2" type="ORF">Lalb_Chr18g0051061</name>
</gene>
<keyword evidence="3" id="KW-1185">Reference proteome</keyword>
<keyword evidence="1" id="KW-1133">Transmembrane helix</keyword>
<proteinExistence type="predicted"/>
<evidence type="ECO:0000313" key="2">
    <source>
        <dbReference type="EMBL" id="KAE9594179.1"/>
    </source>
</evidence>
<sequence length="57" mass="6997">MNFCGSLLYAKNIFSYSEIEKVNLDLKLLFYIYALMLYICYDKFIVLTFYFVKWKKK</sequence>
<keyword evidence="1" id="KW-0812">Transmembrane</keyword>
<dbReference type="EMBL" id="WOCE01000018">
    <property type="protein sequence ID" value="KAE9594179.1"/>
    <property type="molecule type" value="Genomic_DNA"/>
</dbReference>
<evidence type="ECO:0000256" key="1">
    <source>
        <dbReference type="SAM" id="Phobius"/>
    </source>
</evidence>
<organism evidence="2 3">
    <name type="scientific">Lupinus albus</name>
    <name type="common">White lupine</name>
    <name type="synonym">Lupinus termis</name>
    <dbReference type="NCBI Taxonomy" id="3870"/>
    <lineage>
        <taxon>Eukaryota</taxon>
        <taxon>Viridiplantae</taxon>
        <taxon>Streptophyta</taxon>
        <taxon>Embryophyta</taxon>
        <taxon>Tracheophyta</taxon>
        <taxon>Spermatophyta</taxon>
        <taxon>Magnoliopsida</taxon>
        <taxon>eudicotyledons</taxon>
        <taxon>Gunneridae</taxon>
        <taxon>Pentapetalae</taxon>
        <taxon>rosids</taxon>
        <taxon>fabids</taxon>
        <taxon>Fabales</taxon>
        <taxon>Fabaceae</taxon>
        <taxon>Papilionoideae</taxon>
        <taxon>50 kb inversion clade</taxon>
        <taxon>genistoids sensu lato</taxon>
        <taxon>core genistoids</taxon>
        <taxon>Genisteae</taxon>
        <taxon>Lupinus</taxon>
    </lineage>
</organism>
<dbReference type="Proteomes" id="UP000447434">
    <property type="component" value="Chromosome 18"/>
</dbReference>
<comment type="caution">
    <text evidence="2">The sequence shown here is derived from an EMBL/GenBank/DDBJ whole genome shotgun (WGS) entry which is preliminary data.</text>
</comment>
<dbReference type="AlphaFoldDB" id="A0A6A4P3J5"/>
<name>A0A6A4P3J5_LUPAL</name>